<protein>
    <submittedName>
        <fullName evidence="1">Uncharacterized protein</fullName>
    </submittedName>
</protein>
<sequence>MIFIKKNAVVALALVSLYGCNSGSGDSGGSSPGGGSKPPATISVKDTSFSASLSSENYHIDLTNSVLVSDNS</sequence>
<dbReference type="Proteomes" id="UP000307574">
    <property type="component" value="Unassembled WGS sequence"/>
</dbReference>
<dbReference type="EMBL" id="SYUV01000087">
    <property type="protein sequence ID" value="TKF26494.1"/>
    <property type="molecule type" value="Genomic_DNA"/>
</dbReference>
<feature type="non-terminal residue" evidence="1">
    <location>
        <position position="72"/>
    </location>
</feature>
<evidence type="ECO:0000313" key="2">
    <source>
        <dbReference type="Proteomes" id="UP000307574"/>
    </source>
</evidence>
<organism evidence="1 2">
    <name type="scientific">Vibrio kanaloae</name>
    <dbReference type="NCBI Taxonomy" id="170673"/>
    <lineage>
        <taxon>Bacteria</taxon>
        <taxon>Pseudomonadati</taxon>
        <taxon>Pseudomonadota</taxon>
        <taxon>Gammaproteobacteria</taxon>
        <taxon>Vibrionales</taxon>
        <taxon>Vibrionaceae</taxon>
        <taxon>Vibrio</taxon>
    </lineage>
</organism>
<dbReference type="RefSeq" id="WP_420919280.1">
    <property type="nucleotide sequence ID" value="NZ_SYUV01000087.1"/>
</dbReference>
<name>A0A4U1YXX4_9VIBR</name>
<reference evidence="1 2" key="1">
    <citation type="submission" date="2019-04" db="EMBL/GenBank/DDBJ databases">
        <title>A reverse ecology approach based on a biological definition of microbial populations.</title>
        <authorList>
            <person name="Arevalo P."/>
            <person name="Vaninsberghe D."/>
            <person name="Elsherbini J."/>
            <person name="Gore J."/>
            <person name="Polz M."/>
        </authorList>
    </citation>
    <scope>NUCLEOTIDE SEQUENCE [LARGE SCALE GENOMIC DNA]</scope>
    <source>
        <strain evidence="1 2">10N.261.46.F4</strain>
    </source>
</reference>
<evidence type="ECO:0000313" key="1">
    <source>
        <dbReference type="EMBL" id="TKF26494.1"/>
    </source>
</evidence>
<dbReference type="PROSITE" id="PS51257">
    <property type="entry name" value="PROKAR_LIPOPROTEIN"/>
    <property type="match status" value="1"/>
</dbReference>
<comment type="caution">
    <text evidence="1">The sequence shown here is derived from an EMBL/GenBank/DDBJ whole genome shotgun (WGS) entry which is preliminary data.</text>
</comment>
<gene>
    <name evidence="1" type="ORF">FCV50_20910</name>
</gene>
<accession>A0A4U1YXX4</accession>
<proteinExistence type="predicted"/>
<dbReference type="AlphaFoldDB" id="A0A4U1YXX4"/>